<evidence type="ECO:0000256" key="8">
    <source>
        <dbReference type="ARBA" id="ARBA00023136"/>
    </source>
</evidence>
<accession>K6W812</accession>
<dbReference type="GO" id="GO:0006813">
    <property type="term" value="P:potassium ion transport"/>
    <property type="evidence" value="ECO:0007669"/>
    <property type="project" value="InterPro"/>
</dbReference>
<dbReference type="PANTHER" id="PTHR32507:SF7">
    <property type="entry name" value="K(+)_H(+) ANTIPORTER NHAP2"/>
    <property type="match status" value="1"/>
</dbReference>
<dbReference type="RefSeq" id="WP_006502731.1">
    <property type="nucleotide sequence ID" value="NZ_BAGZ01000008.1"/>
</dbReference>
<dbReference type="InterPro" id="IPR006037">
    <property type="entry name" value="RCK_C"/>
</dbReference>
<dbReference type="InterPro" id="IPR038770">
    <property type="entry name" value="Na+/solute_symporter_sf"/>
</dbReference>
<feature type="domain" description="RCK C-terminal" evidence="11">
    <location>
        <begin position="413"/>
        <end position="494"/>
    </location>
</feature>
<keyword evidence="3" id="KW-0050">Antiport</keyword>
<dbReference type="InterPro" id="IPR036721">
    <property type="entry name" value="RCK_C_sf"/>
</dbReference>
<dbReference type="STRING" id="100225.SAMN05421595_0490"/>
<feature type="transmembrane region" description="Helical" evidence="10">
    <location>
        <begin position="313"/>
        <end position="338"/>
    </location>
</feature>
<dbReference type="GO" id="GO:0005886">
    <property type="term" value="C:plasma membrane"/>
    <property type="evidence" value="ECO:0007669"/>
    <property type="project" value="UniProtKB-SubCell"/>
</dbReference>
<gene>
    <name evidence="12" type="ORF">AUCHE_08_02200</name>
</gene>
<evidence type="ECO:0000256" key="9">
    <source>
        <dbReference type="SAM" id="MobiDB-lite"/>
    </source>
</evidence>
<feature type="transmembrane region" description="Helical" evidence="10">
    <location>
        <begin position="68"/>
        <end position="85"/>
    </location>
</feature>
<evidence type="ECO:0000256" key="5">
    <source>
        <dbReference type="ARBA" id="ARBA00022692"/>
    </source>
</evidence>
<evidence type="ECO:0000256" key="4">
    <source>
        <dbReference type="ARBA" id="ARBA00022475"/>
    </source>
</evidence>
<feature type="transmembrane region" description="Helical" evidence="10">
    <location>
        <begin position="372"/>
        <end position="397"/>
    </location>
</feature>
<keyword evidence="6 10" id="KW-1133">Transmembrane helix</keyword>
<dbReference type="eggNOG" id="COG3263">
    <property type="taxonomic scope" value="Bacteria"/>
</dbReference>
<comment type="caution">
    <text evidence="12">The sequence shown here is derived from an EMBL/GenBank/DDBJ whole genome shotgun (WGS) entry which is preliminary data.</text>
</comment>
<keyword evidence="7" id="KW-0406">Ion transport</keyword>
<reference evidence="12 13" key="1">
    <citation type="submission" date="2012-08" db="EMBL/GenBank/DDBJ databases">
        <title>Whole genome shotgun sequence of Austwickia chelonae NBRC 105200.</title>
        <authorList>
            <person name="Yoshida I."/>
            <person name="Hosoyama A."/>
            <person name="Tsuchikane K."/>
            <person name="Katsumata H."/>
            <person name="Ando Y."/>
            <person name="Ohji S."/>
            <person name="Hamada M."/>
            <person name="Tamura T."/>
            <person name="Yamazoe A."/>
            <person name="Yamazaki S."/>
            <person name="Fujita N."/>
        </authorList>
    </citation>
    <scope>NUCLEOTIDE SEQUENCE [LARGE SCALE GENOMIC DNA]</scope>
    <source>
        <strain evidence="12 13">NBRC 105200</strain>
    </source>
</reference>
<evidence type="ECO:0000256" key="10">
    <source>
        <dbReference type="SAM" id="Phobius"/>
    </source>
</evidence>
<evidence type="ECO:0000256" key="2">
    <source>
        <dbReference type="ARBA" id="ARBA00022448"/>
    </source>
</evidence>
<dbReference type="Pfam" id="PF00999">
    <property type="entry name" value="Na_H_Exchanger"/>
    <property type="match status" value="1"/>
</dbReference>
<feature type="transmembrane region" description="Helical" evidence="10">
    <location>
        <begin position="194"/>
        <end position="218"/>
    </location>
</feature>
<dbReference type="AlphaFoldDB" id="K6W812"/>
<dbReference type="Proteomes" id="UP000008495">
    <property type="component" value="Unassembled WGS sequence"/>
</dbReference>
<dbReference type="Gene3D" id="3.30.70.1450">
    <property type="entry name" value="Regulator of K+ conductance, C-terminal domain"/>
    <property type="match status" value="1"/>
</dbReference>
<dbReference type="EMBL" id="BAGZ01000008">
    <property type="protein sequence ID" value="GAB77977.1"/>
    <property type="molecule type" value="Genomic_DNA"/>
</dbReference>
<dbReference type="SUPFAM" id="SSF116726">
    <property type="entry name" value="TrkA C-terminal domain-like"/>
    <property type="match status" value="1"/>
</dbReference>
<feature type="transmembrane region" description="Helical" evidence="10">
    <location>
        <begin position="97"/>
        <end position="120"/>
    </location>
</feature>
<sequence length="532" mass="55900">MSPLESFTVWDLGMWLAIASAVLVVAVAAVRLSTRTGLPSLLIYLLIGVGLGPEGLGLEFQSMSLTRVLGYLALALILAEGGLTTDWSDIRSSVAPAALLSTVGVGVSVVVVAVAAHLLIGIDWQIALLLGAILASTDAAAVFSVLRSVPLPRRLTGILEAESGFNDAPVVLVVVALSAQAAGQAPQSSVGDAALLLVVSIVGELVGGALIGVATGWLGARVMRLLVSGHSGIFPIGVYAWAMLAYGLASVLHTSGFIAVYLAGLLLGNQQLPHRAATRGFAQASGWLAQIGLFVMLGMLTTPTELIDQLLPAVVLGLVLLVVARPVSVFASCTFFGLSWREQLFLSWAGLRGAVPIVLATVPFIAGVPGVSWLFDLVFVLVLVFTVVQGPTLPWVARRLHVTERDRAHTLEVETTPLEEVGADLLEVSIGEESRLHGIELFELRLPVGAQIALVVRDRTSFVPTPNTALRRGDRMIVVAAPGTREQTEHRLHAVDLQGRLAGWHRTIGAPDGRKPPVRGGRAVADGPDRPG</sequence>
<keyword evidence="13" id="KW-1185">Reference proteome</keyword>
<evidence type="ECO:0000256" key="1">
    <source>
        <dbReference type="ARBA" id="ARBA00004651"/>
    </source>
</evidence>
<feature type="transmembrane region" description="Helical" evidence="10">
    <location>
        <begin position="37"/>
        <end position="56"/>
    </location>
</feature>
<evidence type="ECO:0000313" key="13">
    <source>
        <dbReference type="Proteomes" id="UP000008495"/>
    </source>
</evidence>
<proteinExistence type="predicted"/>
<protein>
    <submittedName>
        <fullName evidence="12">Putative sodium/proton antiporter</fullName>
    </submittedName>
</protein>
<dbReference type="GO" id="GO:0008324">
    <property type="term" value="F:monoatomic cation transmembrane transporter activity"/>
    <property type="evidence" value="ECO:0007669"/>
    <property type="project" value="InterPro"/>
</dbReference>
<feature type="transmembrane region" description="Helical" evidence="10">
    <location>
        <begin position="345"/>
        <end position="366"/>
    </location>
</feature>
<dbReference type="PROSITE" id="PS51202">
    <property type="entry name" value="RCK_C"/>
    <property type="match status" value="1"/>
</dbReference>
<dbReference type="GO" id="GO:1902600">
    <property type="term" value="P:proton transmembrane transport"/>
    <property type="evidence" value="ECO:0007669"/>
    <property type="project" value="InterPro"/>
</dbReference>
<dbReference type="NCBIfam" id="NF003716">
    <property type="entry name" value="PRK05326.1-3"/>
    <property type="match status" value="1"/>
</dbReference>
<evidence type="ECO:0000259" key="11">
    <source>
        <dbReference type="PROSITE" id="PS51202"/>
    </source>
</evidence>
<feature type="transmembrane region" description="Helical" evidence="10">
    <location>
        <begin position="280"/>
        <end position="301"/>
    </location>
</feature>
<dbReference type="Pfam" id="PF02080">
    <property type="entry name" value="TrkA_C"/>
    <property type="match status" value="1"/>
</dbReference>
<evidence type="ECO:0000256" key="6">
    <source>
        <dbReference type="ARBA" id="ARBA00022989"/>
    </source>
</evidence>
<evidence type="ECO:0000256" key="7">
    <source>
        <dbReference type="ARBA" id="ARBA00023065"/>
    </source>
</evidence>
<keyword evidence="5 10" id="KW-0812">Transmembrane</keyword>
<feature type="region of interest" description="Disordered" evidence="9">
    <location>
        <begin position="507"/>
        <end position="532"/>
    </location>
</feature>
<feature type="transmembrane region" description="Helical" evidence="10">
    <location>
        <begin position="126"/>
        <end position="146"/>
    </location>
</feature>
<dbReference type="PANTHER" id="PTHR32507">
    <property type="entry name" value="NA(+)/H(+) ANTIPORTER 1"/>
    <property type="match status" value="1"/>
</dbReference>
<dbReference type="Gene3D" id="1.20.1530.20">
    <property type="match status" value="1"/>
</dbReference>
<comment type="subcellular location">
    <subcellularLocation>
        <location evidence="1">Cell membrane</location>
        <topology evidence="1">Multi-pass membrane protein</topology>
    </subcellularLocation>
</comment>
<dbReference type="InterPro" id="IPR006153">
    <property type="entry name" value="Cation/H_exchanger_TM"/>
</dbReference>
<organism evidence="12 13">
    <name type="scientific">Austwickia chelonae NBRC 105200</name>
    <dbReference type="NCBI Taxonomy" id="1184607"/>
    <lineage>
        <taxon>Bacteria</taxon>
        <taxon>Bacillati</taxon>
        <taxon>Actinomycetota</taxon>
        <taxon>Actinomycetes</taxon>
        <taxon>Micrococcales</taxon>
        <taxon>Dermatophilaceae</taxon>
        <taxon>Austwickia</taxon>
    </lineage>
</organism>
<keyword evidence="2" id="KW-0813">Transport</keyword>
<dbReference type="NCBIfam" id="NF003715">
    <property type="entry name" value="PRK05326.1-2"/>
    <property type="match status" value="1"/>
</dbReference>
<feature type="transmembrane region" description="Helical" evidence="10">
    <location>
        <begin position="12"/>
        <end position="30"/>
    </location>
</feature>
<keyword evidence="8 10" id="KW-0472">Membrane</keyword>
<keyword evidence="4" id="KW-1003">Cell membrane</keyword>
<name>K6W812_9MICO</name>
<evidence type="ECO:0000313" key="12">
    <source>
        <dbReference type="EMBL" id="GAB77977.1"/>
    </source>
</evidence>
<feature type="transmembrane region" description="Helical" evidence="10">
    <location>
        <begin position="238"/>
        <end position="268"/>
    </location>
</feature>
<evidence type="ECO:0000256" key="3">
    <source>
        <dbReference type="ARBA" id="ARBA00022449"/>
    </source>
</evidence>
<dbReference type="GO" id="GO:0015297">
    <property type="term" value="F:antiporter activity"/>
    <property type="evidence" value="ECO:0007669"/>
    <property type="project" value="UniProtKB-KW"/>
</dbReference>